<dbReference type="SUPFAM" id="SSF55729">
    <property type="entry name" value="Acyl-CoA N-acyltransferases (Nat)"/>
    <property type="match status" value="2"/>
</dbReference>
<dbReference type="EMBL" id="JAKELO010000002">
    <property type="protein sequence ID" value="MDE4908173.1"/>
    <property type="molecule type" value="Genomic_DNA"/>
</dbReference>
<dbReference type="InterPro" id="IPR016181">
    <property type="entry name" value="Acyl_CoA_acyltransferase"/>
</dbReference>
<dbReference type="AlphaFoldDB" id="A0A9Q4PY81"/>
<dbReference type="PANTHER" id="PTHR43328:SF1">
    <property type="entry name" value="N-ACETYLTRANSFERASE DOMAIN-CONTAINING PROTEIN"/>
    <property type="match status" value="1"/>
</dbReference>
<dbReference type="Proteomes" id="UP001143747">
    <property type="component" value="Unassembled WGS sequence"/>
</dbReference>
<evidence type="ECO:0000259" key="2">
    <source>
        <dbReference type="PROSITE" id="PS51186"/>
    </source>
</evidence>
<evidence type="ECO:0000256" key="1">
    <source>
        <dbReference type="SAM" id="MobiDB-lite"/>
    </source>
</evidence>
<feature type="region of interest" description="Disordered" evidence="1">
    <location>
        <begin position="81"/>
        <end position="132"/>
    </location>
</feature>
<proteinExistence type="predicted"/>
<feature type="compositionally biased region" description="Low complexity" evidence="1">
    <location>
        <begin position="81"/>
        <end position="114"/>
    </location>
</feature>
<evidence type="ECO:0000313" key="4">
    <source>
        <dbReference type="Proteomes" id="UP001143747"/>
    </source>
</evidence>
<protein>
    <submittedName>
        <fullName evidence="3">GNAT family N-acetyltransferase</fullName>
    </submittedName>
</protein>
<organism evidence="3 4">
    <name type="scientific">Methanogenium marinum</name>
    <dbReference type="NCBI Taxonomy" id="348610"/>
    <lineage>
        <taxon>Archaea</taxon>
        <taxon>Methanobacteriati</taxon>
        <taxon>Methanobacteriota</taxon>
        <taxon>Stenosarchaea group</taxon>
        <taxon>Methanomicrobia</taxon>
        <taxon>Methanomicrobiales</taxon>
        <taxon>Methanomicrobiaceae</taxon>
        <taxon>Methanogenium</taxon>
    </lineage>
</organism>
<feature type="domain" description="N-acetyltransferase" evidence="2">
    <location>
        <begin position="86"/>
        <end position="243"/>
    </location>
</feature>
<feature type="compositionally biased region" description="Low complexity" evidence="1">
    <location>
        <begin position="122"/>
        <end position="131"/>
    </location>
</feature>
<keyword evidence="4" id="KW-1185">Reference proteome</keyword>
<dbReference type="RefSeq" id="WP_274924808.1">
    <property type="nucleotide sequence ID" value="NZ_JAKELO010000002.1"/>
</dbReference>
<gene>
    <name evidence="3" type="ORF">L0665_06065</name>
</gene>
<reference evidence="3" key="1">
    <citation type="submission" date="2022-01" db="EMBL/GenBank/DDBJ databases">
        <title>Draft genome of Methanogenium marinum DSM 15558.</title>
        <authorList>
            <person name="Chen S.-C."/>
            <person name="You Y.-T."/>
        </authorList>
    </citation>
    <scope>NUCLEOTIDE SEQUENCE</scope>
    <source>
        <strain evidence="3">DSM 15558</strain>
    </source>
</reference>
<dbReference type="InterPro" id="IPR000182">
    <property type="entry name" value="GNAT_dom"/>
</dbReference>
<name>A0A9Q4PY81_9EURY</name>
<evidence type="ECO:0000313" key="3">
    <source>
        <dbReference type="EMBL" id="MDE4908173.1"/>
    </source>
</evidence>
<accession>A0A9Q4PY81</accession>
<dbReference type="Pfam" id="PF13302">
    <property type="entry name" value="Acetyltransf_3"/>
    <property type="match status" value="1"/>
</dbReference>
<dbReference type="GO" id="GO:0016747">
    <property type="term" value="F:acyltransferase activity, transferring groups other than amino-acyl groups"/>
    <property type="evidence" value="ECO:0007669"/>
    <property type="project" value="InterPro"/>
</dbReference>
<dbReference type="Gene3D" id="3.40.630.30">
    <property type="match status" value="2"/>
</dbReference>
<dbReference type="PANTHER" id="PTHR43328">
    <property type="entry name" value="ACETYLTRANSFERASE-RELATED"/>
    <property type="match status" value="1"/>
</dbReference>
<sequence>MTPSTRIQTPTCLLRPWRPEDAPSLAEYADNPHVAATLRDSFPSPYTPDDANRFIAYAIWLANGSGSGPLPGFPFFPSPGVSSGPSDISSSEPSVASSSGPSSPFPSSSTASVVPSPPQFPSTPGSPGGSSCRTPTDLLLAIEVEGVAVGGIAVTLLDDVYRRTAEVGYWLGEPFWGKGIVTDAVSVIVPVAFERFNIVRLQAGVFGNNPGSMRVLQKCGFVREAVLRNAITKNGVVMDEVMHARFRDG</sequence>
<dbReference type="PROSITE" id="PS51186">
    <property type="entry name" value="GNAT"/>
    <property type="match status" value="1"/>
</dbReference>
<comment type="caution">
    <text evidence="3">The sequence shown here is derived from an EMBL/GenBank/DDBJ whole genome shotgun (WGS) entry which is preliminary data.</text>
</comment>